<evidence type="ECO:0008006" key="3">
    <source>
        <dbReference type="Google" id="ProtNLM"/>
    </source>
</evidence>
<organism evidence="1 2">
    <name type="scientific">Opitutus terrae (strain DSM 11246 / JCM 15787 / PB90-1)</name>
    <dbReference type="NCBI Taxonomy" id="452637"/>
    <lineage>
        <taxon>Bacteria</taxon>
        <taxon>Pseudomonadati</taxon>
        <taxon>Verrucomicrobiota</taxon>
        <taxon>Opitutia</taxon>
        <taxon>Opitutales</taxon>
        <taxon>Opitutaceae</taxon>
        <taxon>Opitutus</taxon>
    </lineage>
</organism>
<dbReference type="KEGG" id="ote:Oter_1770"/>
<evidence type="ECO:0000313" key="2">
    <source>
        <dbReference type="Proteomes" id="UP000007013"/>
    </source>
</evidence>
<proteinExistence type="predicted"/>
<protein>
    <recommendedName>
        <fullName evidence="3">Methyltransferase FkbM family</fullName>
    </recommendedName>
</protein>
<dbReference type="Gene3D" id="3.40.50.150">
    <property type="entry name" value="Vaccinia Virus protein VP39"/>
    <property type="match status" value="1"/>
</dbReference>
<keyword evidence="2" id="KW-1185">Reference proteome</keyword>
<dbReference type="Proteomes" id="UP000007013">
    <property type="component" value="Chromosome"/>
</dbReference>
<accession>B1ZVW8</accession>
<dbReference type="SUPFAM" id="SSF53335">
    <property type="entry name" value="S-adenosyl-L-methionine-dependent methyltransferases"/>
    <property type="match status" value="1"/>
</dbReference>
<dbReference type="EMBL" id="CP001032">
    <property type="protein sequence ID" value="ACB75054.1"/>
    <property type="molecule type" value="Genomic_DNA"/>
</dbReference>
<dbReference type="STRING" id="452637.Oter_1770"/>
<dbReference type="InterPro" id="IPR029063">
    <property type="entry name" value="SAM-dependent_MTases_sf"/>
</dbReference>
<evidence type="ECO:0000313" key="1">
    <source>
        <dbReference type="EMBL" id="ACB75054.1"/>
    </source>
</evidence>
<gene>
    <name evidence="1" type="ordered locus">Oter_1770</name>
</gene>
<dbReference type="AlphaFoldDB" id="B1ZVW8"/>
<sequence>MSLLDRIFAEPELRDTPPVLVDVGAAGGVNRIWHQIARYATGVGFEPDARDSAVLQRAQLAYKRWILCPELVVPESLPDGKAVLHLTRSPHCSSTLRPDQTALREWGFAQFFEVHETRRLPATTLGAALAARGLDRVDWLKCDTQGLDLKLYHSLPISWREQILAVEFEPGVIDAYQGEDKLAAVLTAMAGEPFWLAELQIGRTVRLRLDLAARWFGASWADWVRRLAAGAPTWANVRFLRDPAMRPDTLDRRALLLGWVFATLAQQHGAALLNATVGGERYGKPLFEELARSSVRRLRLQMLRGLPAALWRRLCR</sequence>
<name>B1ZVW8_OPITP</name>
<dbReference type="HOGENOM" id="CLU_852350_0_0_0"/>
<dbReference type="eggNOG" id="ENOG502ZBN0">
    <property type="taxonomic scope" value="Bacteria"/>
</dbReference>
<reference evidence="1 2" key="1">
    <citation type="journal article" date="2011" name="J. Bacteriol.">
        <title>Genome sequence of the verrucomicrobium Opitutus terrae PB90-1, an abundant inhabitant of rice paddy soil ecosystems.</title>
        <authorList>
            <person name="van Passel M.W."/>
            <person name="Kant R."/>
            <person name="Palva A."/>
            <person name="Copeland A."/>
            <person name="Lucas S."/>
            <person name="Lapidus A."/>
            <person name="Glavina del Rio T."/>
            <person name="Pitluck S."/>
            <person name="Goltsman E."/>
            <person name="Clum A."/>
            <person name="Sun H."/>
            <person name="Schmutz J."/>
            <person name="Larimer F.W."/>
            <person name="Land M.L."/>
            <person name="Hauser L."/>
            <person name="Kyrpides N."/>
            <person name="Mikhailova N."/>
            <person name="Richardson P.P."/>
            <person name="Janssen P.H."/>
            <person name="de Vos W.M."/>
            <person name="Smidt H."/>
        </authorList>
    </citation>
    <scope>NUCLEOTIDE SEQUENCE [LARGE SCALE GENOMIC DNA]</scope>
    <source>
        <strain evidence="2">DSM 11246 / JCM 15787 / PB90-1</strain>
    </source>
</reference>